<dbReference type="InterPro" id="IPR007700">
    <property type="entry name" value="DUF668"/>
</dbReference>
<evidence type="ECO:0000313" key="4">
    <source>
        <dbReference type="Proteomes" id="UP000834106"/>
    </source>
</evidence>
<dbReference type="SMART" id="SM00271">
    <property type="entry name" value="DnaJ"/>
    <property type="match status" value="1"/>
</dbReference>
<dbReference type="InterPro" id="IPR018253">
    <property type="entry name" value="DnaJ_domain_CS"/>
</dbReference>
<accession>A0AAD2AF51</accession>
<evidence type="ECO:0000259" key="2">
    <source>
        <dbReference type="PROSITE" id="PS50076"/>
    </source>
</evidence>
<dbReference type="AlphaFoldDB" id="A0AAD2AF51"/>
<dbReference type="InterPro" id="IPR036869">
    <property type="entry name" value="J_dom_sf"/>
</dbReference>
<dbReference type="PROSITE" id="PS00636">
    <property type="entry name" value="DNAJ_1"/>
    <property type="match status" value="1"/>
</dbReference>
<sequence>MLQSELKHQRKLVRSLKKKSLWSKHLEEVVEMLVDVVSFIHQDIIESFGDNGLTSSGRASTNRPERLGVAGLSLHYANIITQIDNIASRPTSLPSNMRETLYNGLPPTVKNALRSRLQTIDTKEELTVPQIKAEMEKTLQWLVPLALDTTKAHQGFGWVGEWANSGNEFGKKTGPPNNLIRLQTFYHAEKQKADSYILELVAWLHRLVSLVTYRDNGLKAQPVQSPTLRGSNTLSSNNNAGIHKVQLSPDDKNLLDKVTKRKNLAPGLSKSQEFTTVQNRKNKVWALSRSTGSSPRRGLEHLKAFSLTNQILGPKFSPPSPPRHVGFRCQLPISATSATASSSSNVSQTASLYELLGIQMGASDQEIKNAYRRLARILHPDVASQVGDDDTSAADQFMRVHAAYATLSDPQKRANYDLALYRRRMGSQSPSASGFTGYTARNRNWETDQCW</sequence>
<keyword evidence="4" id="KW-1185">Reference proteome</keyword>
<name>A0AAD2AF51_9LAMI</name>
<dbReference type="Pfam" id="PF05003">
    <property type="entry name" value="DUF668"/>
    <property type="match status" value="1"/>
</dbReference>
<protein>
    <recommendedName>
        <fullName evidence="2">J domain-containing protein</fullName>
    </recommendedName>
</protein>
<dbReference type="PRINTS" id="PR00625">
    <property type="entry name" value="JDOMAIN"/>
</dbReference>
<dbReference type="CDD" id="cd06257">
    <property type="entry name" value="DnaJ"/>
    <property type="match status" value="1"/>
</dbReference>
<evidence type="ECO:0000256" key="1">
    <source>
        <dbReference type="SAM" id="MobiDB-lite"/>
    </source>
</evidence>
<dbReference type="PANTHER" id="PTHR31730">
    <property type="entry name" value="OS01G0873900 PROTEIN"/>
    <property type="match status" value="1"/>
</dbReference>
<gene>
    <name evidence="3" type="ORF">FPE_LOCUS33988</name>
</gene>
<dbReference type="SUPFAM" id="SSF46565">
    <property type="entry name" value="Chaperone J-domain"/>
    <property type="match status" value="1"/>
</dbReference>
<dbReference type="GO" id="GO:0045927">
    <property type="term" value="P:positive regulation of growth"/>
    <property type="evidence" value="ECO:0007669"/>
    <property type="project" value="InterPro"/>
</dbReference>
<proteinExistence type="predicted"/>
<dbReference type="Proteomes" id="UP000834106">
    <property type="component" value="Chromosome 22"/>
</dbReference>
<organism evidence="3 4">
    <name type="scientific">Fraxinus pennsylvanica</name>
    <dbReference type="NCBI Taxonomy" id="56036"/>
    <lineage>
        <taxon>Eukaryota</taxon>
        <taxon>Viridiplantae</taxon>
        <taxon>Streptophyta</taxon>
        <taxon>Embryophyta</taxon>
        <taxon>Tracheophyta</taxon>
        <taxon>Spermatophyta</taxon>
        <taxon>Magnoliopsida</taxon>
        <taxon>eudicotyledons</taxon>
        <taxon>Gunneridae</taxon>
        <taxon>Pentapetalae</taxon>
        <taxon>asterids</taxon>
        <taxon>lamiids</taxon>
        <taxon>Lamiales</taxon>
        <taxon>Oleaceae</taxon>
        <taxon>Oleeae</taxon>
        <taxon>Fraxinus</taxon>
    </lineage>
</organism>
<dbReference type="PANTHER" id="PTHR31730:SF18">
    <property type="entry name" value="PROTEIN PSK SIMULATOR 2"/>
    <property type="match status" value="1"/>
</dbReference>
<feature type="region of interest" description="Disordered" evidence="1">
    <location>
        <begin position="223"/>
        <end position="245"/>
    </location>
</feature>
<dbReference type="Pfam" id="PF00226">
    <property type="entry name" value="DnaJ"/>
    <property type="match status" value="1"/>
</dbReference>
<dbReference type="PROSITE" id="PS50076">
    <property type="entry name" value="DNAJ_2"/>
    <property type="match status" value="1"/>
</dbReference>
<evidence type="ECO:0000313" key="3">
    <source>
        <dbReference type="EMBL" id="CAI9786558.1"/>
    </source>
</evidence>
<feature type="compositionally biased region" description="Polar residues" evidence="1">
    <location>
        <begin position="223"/>
        <end position="240"/>
    </location>
</feature>
<feature type="domain" description="J" evidence="2">
    <location>
        <begin position="351"/>
        <end position="420"/>
    </location>
</feature>
<reference evidence="3" key="1">
    <citation type="submission" date="2023-05" db="EMBL/GenBank/DDBJ databases">
        <authorList>
            <person name="Huff M."/>
        </authorList>
    </citation>
    <scope>NUCLEOTIDE SEQUENCE</scope>
</reference>
<dbReference type="InterPro" id="IPR001623">
    <property type="entry name" value="DnaJ_domain"/>
</dbReference>
<dbReference type="Gene3D" id="1.10.287.110">
    <property type="entry name" value="DnaJ domain"/>
    <property type="match status" value="1"/>
</dbReference>
<dbReference type="InterPro" id="IPR045021">
    <property type="entry name" value="PSI1/2/3"/>
</dbReference>
<dbReference type="EMBL" id="OU503057">
    <property type="protein sequence ID" value="CAI9786558.1"/>
    <property type="molecule type" value="Genomic_DNA"/>
</dbReference>